<sequence>MSEGSQFPISISGTIPEPTVRRLGESIADLVSPITEAAGMLGDSIRGHREAATTKRIQAAMKRAEDLQLPLKPAPVKFVASWSDSASLEADGSTLNRLWENLLLSGLSDYKSHLNAFIEVLRRFGPDEARCLKAVIDRAGDLNMRSVSVPQAAETNEFPHWLVPSGKYTLPNEIWAETLRVFEDHPKLGPTILGGYLNQENGRYYFYEPLFLEQHVSFDMLRKEGLIALTTPTIAIHSLSFAPQSPFGPGTYGLHLAHLTQLGFAFAKSCMVDLETSSKASTE</sequence>
<dbReference type="AlphaFoldDB" id="A0A974S2S4"/>
<dbReference type="KEGG" id="sari:H5J25_09585"/>
<evidence type="ECO:0000313" key="2">
    <source>
        <dbReference type="Proteomes" id="UP000595894"/>
    </source>
</evidence>
<protein>
    <recommendedName>
        <fullName evidence="3">DUF4393 domain-containing protein</fullName>
    </recommendedName>
</protein>
<keyword evidence="2" id="KW-1185">Reference proteome</keyword>
<proteinExistence type="predicted"/>
<gene>
    <name evidence="1" type="ORF">H5J25_09585</name>
</gene>
<dbReference type="Pfam" id="PF14337">
    <property type="entry name" value="Abi_alpha"/>
    <property type="match status" value="1"/>
</dbReference>
<reference evidence="2" key="1">
    <citation type="submission" date="2020-09" db="EMBL/GenBank/DDBJ databases">
        <title>Sphingomonas sp., a new species isolated from pork steak.</title>
        <authorList>
            <person name="Heidler von Heilborn D."/>
        </authorList>
    </citation>
    <scope>NUCLEOTIDE SEQUENCE [LARGE SCALE GENOMIC DNA]</scope>
</reference>
<accession>A0A974S2S4</accession>
<evidence type="ECO:0000313" key="1">
    <source>
        <dbReference type="EMBL" id="QQV75868.1"/>
    </source>
</evidence>
<dbReference type="EMBL" id="CP061035">
    <property type="protein sequence ID" value="QQV75868.1"/>
    <property type="molecule type" value="Genomic_DNA"/>
</dbReference>
<evidence type="ECO:0008006" key="3">
    <source>
        <dbReference type="Google" id="ProtNLM"/>
    </source>
</evidence>
<organism evidence="1 2">
    <name type="scientific">Sphingomonas aliaeris</name>
    <dbReference type="NCBI Taxonomy" id="2759526"/>
    <lineage>
        <taxon>Bacteria</taxon>
        <taxon>Pseudomonadati</taxon>
        <taxon>Pseudomonadota</taxon>
        <taxon>Alphaproteobacteria</taxon>
        <taxon>Sphingomonadales</taxon>
        <taxon>Sphingomonadaceae</taxon>
        <taxon>Sphingomonas</taxon>
    </lineage>
</organism>
<dbReference type="InterPro" id="IPR025506">
    <property type="entry name" value="Abi_alpha"/>
</dbReference>
<name>A0A974S2S4_9SPHN</name>
<dbReference type="RefSeq" id="WP_202090471.1">
    <property type="nucleotide sequence ID" value="NZ_CP061035.1"/>
</dbReference>
<dbReference type="Proteomes" id="UP000595894">
    <property type="component" value="Chromosome"/>
</dbReference>